<comment type="caution">
    <text evidence="1">The sequence shown here is derived from an EMBL/GenBank/DDBJ whole genome shotgun (WGS) entry which is preliminary data.</text>
</comment>
<dbReference type="EMBL" id="JACOOQ010000004">
    <property type="protein sequence ID" value="MBC5639502.1"/>
    <property type="molecule type" value="Genomic_DNA"/>
</dbReference>
<organism evidence="1 2">
    <name type="scientific">Clostridium lentum</name>
    <dbReference type="NCBI Taxonomy" id="2763037"/>
    <lineage>
        <taxon>Bacteria</taxon>
        <taxon>Bacillati</taxon>
        <taxon>Bacillota</taxon>
        <taxon>Clostridia</taxon>
        <taxon>Eubacteriales</taxon>
        <taxon>Clostridiaceae</taxon>
        <taxon>Clostridium</taxon>
    </lineage>
</organism>
<dbReference type="Proteomes" id="UP000662088">
    <property type="component" value="Unassembled WGS sequence"/>
</dbReference>
<accession>A0A8I0ACA7</accession>
<gene>
    <name evidence="1" type="ORF">H8R92_03480</name>
</gene>
<evidence type="ECO:0000313" key="2">
    <source>
        <dbReference type="Proteomes" id="UP000662088"/>
    </source>
</evidence>
<proteinExistence type="predicted"/>
<name>A0A8I0ACA7_9CLOT</name>
<sequence>MNYLEGEKSEVFESHKAKVIENINKSKSMGMNKITAILAIDDEDEIIQGALINWLIKEGYRISLIKEDYNILVIEW</sequence>
<dbReference type="AlphaFoldDB" id="A0A8I0ACA7"/>
<reference evidence="1" key="1">
    <citation type="submission" date="2020-08" db="EMBL/GenBank/DDBJ databases">
        <title>Genome public.</title>
        <authorList>
            <person name="Liu C."/>
            <person name="Sun Q."/>
        </authorList>
    </citation>
    <scope>NUCLEOTIDE SEQUENCE</scope>
    <source>
        <strain evidence="1">NSJ-42</strain>
    </source>
</reference>
<dbReference type="RefSeq" id="WP_022211703.1">
    <property type="nucleotide sequence ID" value="NZ_JACOOQ010000004.1"/>
</dbReference>
<evidence type="ECO:0000313" key="1">
    <source>
        <dbReference type="EMBL" id="MBC5639502.1"/>
    </source>
</evidence>
<keyword evidence="2" id="KW-1185">Reference proteome</keyword>
<protein>
    <submittedName>
        <fullName evidence="1">Uncharacterized protein</fullName>
    </submittedName>
</protein>